<dbReference type="AlphaFoldDB" id="A0A084VY22"/>
<dbReference type="EMBL" id="KE525226">
    <property type="protein sequence ID" value="KFB42866.1"/>
    <property type="molecule type" value="Genomic_DNA"/>
</dbReference>
<reference evidence="2" key="2">
    <citation type="submission" date="2020-05" db="UniProtKB">
        <authorList>
            <consortium name="EnsemblMetazoa"/>
        </authorList>
    </citation>
    <scope>IDENTIFICATION</scope>
</reference>
<dbReference type="EMBL" id="ATLV01018251">
    <property type="status" value="NOT_ANNOTATED_CDS"/>
    <property type="molecule type" value="Genomic_DNA"/>
</dbReference>
<name>A0A084VY22_ANOSI</name>
<proteinExistence type="predicted"/>
<dbReference type="EnsemblMetazoa" id="ASIC010620-RA">
    <property type="protein sequence ID" value="ASIC010620-PA"/>
    <property type="gene ID" value="ASIC010620"/>
</dbReference>
<evidence type="ECO:0000313" key="1">
    <source>
        <dbReference type="EMBL" id="KFB42866.1"/>
    </source>
</evidence>
<dbReference type="Proteomes" id="UP000030765">
    <property type="component" value="Unassembled WGS sequence"/>
</dbReference>
<accession>A0A084VY22</accession>
<organism evidence="1">
    <name type="scientific">Anopheles sinensis</name>
    <name type="common">Mosquito</name>
    <dbReference type="NCBI Taxonomy" id="74873"/>
    <lineage>
        <taxon>Eukaryota</taxon>
        <taxon>Metazoa</taxon>
        <taxon>Ecdysozoa</taxon>
        <taxon>Arthropoda</taxon>
        <taxon>Hexapoda</taxon>
        <taxon>Insecta</taxon>
        <taxon>Pterygota</taxon>
        <taxon>Neoptera</taxon>
        <taxon>Endopterygota</taxon>
        <taxon>Diptera</taxon>
        <taxon>Nematocera</taxon>
        <taxon>Culicoidea</taxon>
        <taxon>Culicidae</taxon>
        <taxon>Anophelinae</taxon>
        <taxon>Anopheles</taxon>
    </lineage>
</organism>
<protein>
    <submittedName>
        <fullName evidence="1 2">Polyprotein</fullName>
    </submittedName>
</protein>
<keyword evidence="3" id="KW-1185">Reference proteome</keyword>
<evidence type="ECO:0000313" key="2">
    <source>
        <dbReference type="EnsemblMetazoa" id="ASIC010620-PA"/>
    </source>
</evidence>
<reference evidence="1 3" key="1">
    <citation type="journal article" date="2014" name="BMC Genomics">
        <title>Genome sequence of Anopheles sinensis provides insight into genetics basis of mosquito competence for malaria parasites.</title>
        <authorList>
            <person name="Zhou D."/>
            <person name="Zhang D."/>
            <person name="Ding G."/>
            <person name="Shi L."/>
            <person name="Hou Q."/>
            <person name="Ye Y."/>
            <person name="Xu Y."/>
            <person name="Zhou H."/>
            <person name="Xiong C."/>
            <person name="Li S."/>
            <person name="Yu J."/>
            <person name="Hong S."/>
            <person name="Yu X."/>
            <person name="Zou P."/>
            <person name="Chen C."/>
            <person name="Chang X."/>
            <person name="Wang W."/>
            <person name="Lv Y."/>
            <person name="Sun Y."/>
            <person name="Ma L."/>
            <person name="Shen B."/>
            <person name="Zhu C."/>
        </authorList>
    </citation>
    <scope>NUCLEOTIDE SEQUENCE [LARGE SCALE GENOMIC DNA]</scope>
</reference>
<dbReference type="VEuPathDB" id="VectorBase:ASIC010620"/>
<gene>
    <name evidence="1" type="ORF">ZHAS_00010620</name>
</gene>
<sequence>MEQNRTHQNLVSEWADGLKVQVVGAQSDTQSFGTGSSVVFHTGKRLSLACRGAKEHWLNGADSAPDIAIHLVPLDQWKISVRLWSMSVRTPHMGQVSPVYPAIGNER</sequence>
<evidence type="ECO:0000313" key="3">
    <source>
        <dbReference type="Proteomes" id="UP000030765"/>
    </source>
</evidence>